<dbReference type="PANTHER" id="PTHR46580">
    <property type="entry name" value="SENSOR KINASE-RELATED"/>
    <property type="match status" value="1"/>
</dbReference>
<proteinExistence type="predicted"/>
<name>A0A382V3U7_9ZZZZ</name>
<protein>
    <recommendedName>
        <fullName evidence="3">ASPIC/UnbV domain-containing protein</fullName>
    </recommendedName>
</protein>
<dbReference type="InterPro" id="IPR013517">
    <property type="entry name" value="FG-GAP"/>
</dbReference>
<feature type="non-terminal residue" evidence="2">
    <location>
        <position position="275"/>
    </location>
</feature>
<dbReference type="Gene3D" id="2.130.10.130">
    <property type="entry name" value="Integrin alpha, N-terminal"/>
    <property type="match status" value="1"/>
</dbReference>
<evidence type="ECO:0000256" key="1">
    <source>
        <dbReference type="ARBA" id="ARBA00022729"/>
    </source>
</evidence>
<accession>A0A382V3U7</accession>
<evidence type="ECO:0000313" key="2">
    <source>
        <dbReference type="EMBL" id="SVD40588.1"/>
    </source>
</evidence>
<dbReference type="Pfam" id="PF13517">
    <property type="entry name" value="FG-GAP_3"/>
    <property type="match status" value="1"/>
</dbReference>
<reference evidence="2" key="1">
    <citation type="submission" date="2018-05" db="EMBL/GenBank/DDBJ databases">
        <authorList>
            <person name="Lanie J.A."/>
            <person name="Ng W.-L."/>
            <person name="Kazmierczak K.M."/>
            <person name="Andrzejewski T.M."/>
            <person name="Davidsen T.M."/>
            <person name="Wayne K.J."/>
            <person name="Tettelin H."/>
            <person name="Glass J.I."/>
            <person name="Rusch D."/>
            <person name="Podicherti R."/>
            <person name="Tsui H.-C.T."/>
            <person name="Winkler M.E."/>
        </authorList>
    </citation>
    <scope>NUCLEOTIDE SEQUENCE</scope>
</reference>
<gene>
    <name evidence="2" type="ORF">METZ01_LOCUS393442</name>
</gene>
<organism evidence="2">
    <name type="scientific">marine metagenome</name>
    <dbReference type="NCBI Taxonomy" id="408172"/>
    <lineage>
        <taxon>unclassified sequences</taxon>
        <taxon>metagenomes</taxon>
        <taxon>ecological metagenomes</taxon>
    </lineage>
</organism>
<dbReference type="SUPFAM" id="SSF69318">
    <property type="entry name" value="Integrin alpha N-terminal domain"/>
    <property type="match status" value="1"/>
</dbReference>
<evidence type="ECO:0008006" key="3">
    <source>
        <dbReference type="Google" id="ProtNLM"/>
    </source>
</evidence>
<dbReference type="AlphaFoldDB" id="A0A382V3U7"/>
<keyword evidence="1" id="KW-0732">Signal</keyword>
<sequence>MRSFVDLDSDEDLDLVVVNDFAGLDVYLNDGKGGFTDETARLGSDRFSFGMSHALADFNGDGELDLYMVGMGSTTARRLERMKLGRREFPAHQKARMPMAYGNRLFLGGKHFLKQAPYNDLLARTGWAWGCTAQDFDNDGDLDLYITNGYISGKTAKDHCTTFWRHDIYSGSSKENPALDGFFTHCLAPLKEISWNGFEHNVLLMNESKESFINVSFLVNAAQEYDSRALVGEDLGGDGRMDILMIEKVFEHGRDKAEYLRILYNTWDRPGNWIG</sequence>
<dbReference type="InterPro" id="IPR028994">
    <property type="entry name" value="Integrin_alpha_N"/>
</dbReference>
<dbReference type="EMBL" id="UINC01148605">
    <property type="protein sequence ID" value="SVD40588.1"/>
    <property type="molecule type" value="Genomic_DNA"/>
</dbReference>